<protein>
    <submittedName>
        <fullName evidence="1">Uncharacterized protein</fullName>
    </submittedName>
</protein>
<sequence>MALRHEEERLRRKPHAELAGRLTQWLREQGRVTWEDIELVVRDGAGELHTVKPAVFSVATAFTRKKINPMIHVVLNDHEAFLAELRHVARQELYGRLAEQVVYVAPAGSVLLDEVPSDCGLLVEEQMGKFKQLKPPSSHAVTLTAHNFMSLILKPGAMNERSLQVASALKRLSSRGIACAQLSPD</sequence>
<dbReference type="Proteomes" id="UP000271222">
    <property type="component" value="Unassembled WGS sequence"/>
</dbReference>
<organism evidence="1 2">
    <name type="scientific">Ralstonia pseudosolanacearum</name>
    <dbReference type="NCBI Taxonomy" id="1310165"/>
    <lineage>
        <taxon>Bacteria</taxon>
        <taxon>Pseudomonadati</taxon>
        <taxon>Pseudomonadota</taxon>
        <taxon>Betaproteobacteria</taxon>
        <taxon>Burkholderiales</taxon>
        <taxon>Burkholderiaceae</taxon>
        <taxon>Ralstonia</taxon>
        <taxon>Ralstonia solanacearum species complex</taxon>
    </lineage>
</organism>
<comment type="caution">
    <text evidence="1">The sequence shown here is derived from an EMBL/GenBank/DDBJ whole genome shotgun (WGS) entry which is preliminary data.</text>
</comment>
<name>A0A454TLP3_9RALS</name>
<proteinExistence type="predicted"/>
<evidence type="ECO:0000313" key="2">
    <source>
        <dbReference type="Proteomes" id="UP000271222"/>
    </source>
</evidence>
<dbReference type="AlphaFoldDB" id="A0A454TLP3"/>
<reference evidence="1 2" key="1">
    <citation type="submission" date="2018-10" db="EMBL/GenBank/DDBJ databases">
        <title>Draft Genome Sequence of Ralstonia pseudosolanacearum (R. solanacearum phylotype I) Strain Tg03 Isolated from Luffa cylindrica in China.</title>
        <authorList>
            <person name="Yuan G.-Q."/>
            <person name="Li Q.-Q."/>
            <person name="Zhang Y.-W."/>
        </authorList>
    </citation>
    <scope>NUCLEOTIDE SEQUENCE [LARGE SCALE GENOMIC DNA]</scope>
    <source>
        <strain evidence="1 2">Tg03</strain>
    </source>
</reference>
<dbReference type="EMBL" id="RJTL01000038">
    <property type="protein sequence ID" value="RNM03023.1"/>
    <property type="molecule type" value="Genomic_DNA"/>
</dbReference>
<gene>
    <name evidence="1" type="ORF">EGA29_19820</name>
</gene>
<accession>A0A454TLP3</accession>
<evidence type="ECO:0000313" key="1">
    <source>
        <dbReference type="EMBL" id="RNM03023.1"/>
    </source>
</evidence>